<dbReference type="KEGG" id="cyn:Cyan7425_1622"/>
<protein>
    <submittedName>
        <fullName evidence="1">Uncharacterized protein</fullName>
    </submittedName>
</protein>
<evidence type="ECO:0000313" key="1">
    <source>
        <dbReference type="EMBL" id="ACL43992.1"/>
    </source>
</evidence>
<dbReference type="eggNOG" id="ENOG502Z8G0">
    <property type="taxonomic scope" value="Bacteria"/>
</dbReference>
<accession>B8HQK2</accession>
<reference evidence="1" key="1">
    <citation type="submission" date="2009-01" db="EMBL/GenBank/DDBJ databases">
        <title>Complete sequence of chromosome Cyanothece sp. PCC 7425.</title>
        <authorList>
            <consortium name="US DOE Joint Genome Institute"/>
            <person name="Lucas S."/>
            <person name="Copeland A."/>
            <person name="Lapidus A."/>
            <person name="Glavina del Rio T."/>
            <person name="Dalin E."/>
            <person name="Tice H."/>
            <person name="Bruce D."/>
            <person name="Goodwin L."/>
            <person name="Pitluck S."/>
            <person name="Sims D."/>
            <person name="Meineke L."/>
            <person name="Brettin T."/>
            <person name="Detter J.C."/>
            <person name="Han C."/>
            <person name="Larimer F."/>
            <person name="Land M."/>
            <person name="Hauser L."/>
            <person name="Kyrpides N."/>
            <person name="Ovchinnikova G."/>
            <person name="Liberton M."/>
            <person name="Stoeckel J."/>
            <person name="Banerjee A."/>
            <person name="Singh A."/>
            <person name="Page L."/>
            <person name="Sato H."/>
            <person name="Zhao L."/>
            <person name="Sherman L."/>
            <person name="Pakrasi H."/>
            <person name="Richardson P."/>
        </authorList>
    </citation>
    <scope>NUCLEOTIDE SEQUENCE</scope>
    <source>
        <strain evidence="1">PCC 7425</strain>
    </source>
</reference>
<dbReference type="OrthoDB" id="473580at2"/>
<gene>
    <name evidence="1" type="ordered locus">Cyan7425_1622</name>
</gene>
<name>B8HQK2_CYAP4</name>
<dbReference type="HOGENOM" id="CLU_020118_0_0_3"/>
<dbReference type="AlphaFoldDB" id="B8HQK2"/>
<dbReference type="EMBL" id="CP001344">
    <property type="protein sequence ID" value="ACL43992.1"/>
    <property type="molecule type" value="Genomic_DNA"/>
</dbReference>
<organism evidence="1">
    <name type="scientific">Cyanothece sp. (strain PCC 7425 / ATCC 29141)</name>
    <dbReference type="NCBI Taxonomy" id="395961"/>
    <lineage>
        <taxon>Bacteria</taxon>
        <taxon>Bacillati</taxon>
        <taxon>Cyanobacteriota</taxon>
        <taxon>Cyanophyceae</taxon>
        <taxon>Gomontiellales</taxon>
        <taxon>Cyanothecaceae</taxon>
        <taxon>Cyanothece</taxon>
    </lineage>
</organism>
<dbReference type="STRING" id="395961.Cyan7425_1622"/>
<sequence>MVLRKKSKLVREVRDGKVIYTFSTDAVNDSGPAPALSLAQGEGSLSGTSSQMVTLLVSAAAIGVALGCGWFGYEALINPDVSVWINQFLPTVNPSRSGTTTAQTPEQIQLSLQSQGSTPGDRLILSTQPDLLLPLLTHPPECQDCPQQISELRVYRALQIPPLLQLFQTQRHFRLLERQSVVGPSAEDLIAPEWMTRPNRATPTPLLPLTQIQPYLASPSTGGTWLHLSGVQAHDSGRIAYGQILYFDPQRPRLQRLLSWQSSTGEIPQWQQRDQAPAELVVDQSLGLEPHFDIYQLAPGLNHSFQLELLNLGRPAFANADFEQSLQLARSGLWSTALLLLNHVKQQYPQYWSTLAQSQLEAIRLHAQVTQRQAEQPALNPSDRLIALLINGSWQAALALYEASPGDRAAMHSVLESHGGGLMQRVEAALSLNPVQTEIIAEPAEATITWGALILTAQQGQGEAATWLSKRVAKNSPTYTRIQDLAESLISVTVDGSASD</sequence>
<proteinExistence type="predicted"/>